<dbReference type="InterPro" id="IPR023198">
    <property type="entry name" value="PGP-like_dom2"/>
</dbReference>
<evidence type="ECO:0000313" key="1">
    <source>
        <dbReference type="EMBL" id="MBU8821971.1"/>
    </source>
</evidence>
<reference evidence="1 2" key="1">
    <citation type="submission" date="2021-05" db="EMBL/GenBank/DDBJ databases">
        <title>Draft Genome Sequences of Clinical Respiratory Isolates of Mycobacterium goodii Recovered in Ireland.</title>
        <authorList>
            <person name="Flanagan P.R."/>
            <person name="Mok S."/>
            <person name="Roycroft E."/>
            <person name="Rogers T.R."/>
            <person name="Fitzgibbon M."/>
        </authorList>
    </citation>
    <scope>NUCLEOTIDE SEQUENCE [LARGE SCALE GENOMIC DNA]</scope>
    <source>
        <strain evidence="1 2">14IE55</strain>
    </source>
</reference>
<protein>
    <submittedName>
        <fullName evidence="1">HAD-IA family hydrolase</fullName>
    </submittedName>
</protein>
<dbReference type="Gene3D" id="1.10.150.240">
    <property type="entry name" value="Putative phosphatase, domain 2"/>
    <property type="match status" value="1"/>
</dbReference>
<dbReference type="SFLD" id="SFLDG01129">
    <property type="entry name" value="C1.5:_HAD__Beta-PGM__Phosphata"/>
    <property type="match status" value="1"/>
</dbReference>
<dbReference type="InterPro" id="IPR023214">
    <property type="entry name" value="HAD_sf"/>
</dbReference>
<keyword evidence="1" id="KW-0378">Hydrolase</keyword>
<dbReference type="EMBL" id="JAHBOM010000002">
    <property type="protein sequence ID" value="MBU8821971.1"/>
    <property type="molecule type" value="Genomic_DNA"/>
</dbReference>
<accession>A0ABS6HH05</accession>
<dbReference type="PANTHER" id="PTHR43481">
    <property type="entry name" value="FRUCTOSE-1-PHOSPHATE PHOSPHATASE"/>
    <property type="match status" value="1"/>
</dbReference>
<name>A0ABS6HH05_MYCGD</name>
<dbReference type="RefSeq" id="WP_214394275.1">
    <property type="nucleotide sequence ID" value="NZ_JAHBOL010000019.1"/>
</dbReference>
<dbReference type="Proteomes" id="UP000696413">
    <property type="component" value="Unassembled WGS sequence"/>
</dbReference>
<dbReference type="NCBIfam" id="TIGR01509">
    <property type="entry name" value="HAD-SF-IA-v3"/>
    <property type="match status" value="1"/>
</dbReference>
<sequence>MTSHKTVRTFPIAGILFDSDGVLVDSHEAAAVAWNHWARTWAPGFDFHRDAQHGRRLVDVVAELVGDGDTALATRLLTELELELATEVPAVAGAVALLSSSPADRWAVVTSGGREMAAARLRSAGLPTPRVLVSADDVSAGKPEPEPYLAGARLLGLDPRNCAVFEDARLGIMAARAAGAGLVVGVGAQTIGEDVDVSVADLSGISFDGSDLVVDYDAILTR</sequence>
<keyword evidence="2" id="KW-1185">Reference proteome</keyword>
<gene>
    <name evidence="1" type="ORF">KL859_03680</name>
</gene>
<dbReference type="SFLD" id="SFLDS00003">
    <property type="entry name" value="Haloacid_Dehalogenase"/>
    <property type="match status" value="1"/>
</dbReference>
<dbReference type="InterPro" id="IPR006439">
    <property type="entry name" value="HAD-SF_hydro_IA"/>
</dbReference>
<evidence type="ECO:0000313" key="2">
    <source>
        <dbReference type="Proteomes" id="UP000696413"/>
    </source>
</evidence>
<organism evidence="1 2">
    <name type="scientific">Mycolicibacterium goodii</name>
    <name type="common">Mycobacterium goodii</name>
    <dbReference type="NCBI Taxonomy" id="134601"/>
    <lineage>
        <taxon>Bacteria</taxon>
        <taxon>Bacillati</taxon>
        <taxon>Actinomycetota</taxon>
        <taxon>Actinomycetes</taxon>
        <taxon>Mycobacteriales</taxon>
        <taxon>Mycobacteriaceae</taxon>
        <taxon>Mycolicibacterium</taxon>
    </lineage>
</organism>
<dbReference type="InterPro" id="IPR036412">
    <property type="entry name" value="HAD-like_sf"/>
</dbReference>
<dbReference type="GO" id="GO:0016787">
    <property type="term" value="F:hydrolase activity"/>
    <property type="evidence" value="ECO:0007669"/>
    <property type="project" value="UniProtKB-KW"/>
</dbReference>
<comment type="caution">
    <text evidence="1">The sequence shown here is derived from an EMBL/GenBank/DDBJ whole genome shotgun (WGS) entry which is preliminary data.</text>
</comment>
<dbReference type="Pfam" id="PF00702">
    <property type="entry name" value="Hydrolase"/>
    <property type="match status" value="1"/>
</dbReference>
<dbReference type="Gene3D" id="3.40.50.1000">
    <property type="entry name" value="HAD superfamily/HAD-like"/>
    <property type="match status" value="1"/>
</dbReference>
<dbReference type="SUPFAM" id="SSF56784">
    <property type="entry name" value="HAD-like"/>
    <property type="match status" value="1"/>
</dbReference>
<dbReference type="PANTHER" id="PTHR43481:SF4">
    <property type="entry name" value="GLYCEROL-1-PHOSPHATE PHOSPHOHYDROLASE 1-RELATED"/>
    <property type="match status" value="1"/>
</dbReference>
<proteinExistence type="predicted"/>
<dbReference type="InterPro" id="IPR051806">
    <property type="entry name" value="HAD-like_SPP"/>
</dbReference>